<organism evidence="5 6">
    <name type="scientific">Caldicellulosiruptor naganoensis</name>
    <dbReference type="NCBI Taxonomy" id="29324"/>
    <lineage>
        <taxon>Bacteria</taxon>
        <taxon>Bacillati</taxon>
        <taxon>Bacillota</taxon>
        <taxon>Bacillota incertae sedis</taxon>
        <taxon>Caldicellulosiruptorales</taxon>
        <taxon>Caldicellulosiruptoraceae</taxon>
        <taxon>Caldicellulosiruptor</taxon>
    </lineage>
</organism>
<comment type="similarity">
    <text evidence="4">Belongs to the CsrA/RsmA family.</text>
</comment>
<dbReference type="Proteomes" id="UP001164745">
    <property type="component" value="Chromosome"/>
</dbReference>
<evidence type="ECO:0000256" key="4">
    <source>
        <dbReference type="HAMAP-Rule" id="MF_00167"/>
    </source>
</evidence>
<dbReference type="Pfam" id="PF02599">
    <property type="entry name" value="CsrA"/>
    <property type="match status" value="1"/>
</dbReference>
<dbReference type="InterPro" id="IPR036107">
    <property type="entry name" value="CsrA_sf"/>
</dbReference>
<keyword evidence="4" id="KW-1005">Bacterial flagellum biogenesis</keyword>
<proteinExistence type="inferred from homology"/>
<keyword evidence="6" id="KW-1185">Reference proteome</keyword>
<evidence type="ECO:0000313" key="6">
    <source>
        <dbReference type="Proteomes" id="UP001164745"/>
    </source>
</evidence>
<accession>A0ABY7BEQ5</accession>
<dbReference type="InterPro" id="IPR003751">
    <property type="entry name" value="CsrA"/>
</dbReference>
<dbReference type="EMBL" id="CP113864">
    <property type="protein sequence ID" value="WAM30847.1"/>
    <property type="molecule type" value="Genomic_DNA"/>
</dbReference>
<reference evidence="5" key="1">
    <citation type="submission" date="2022-12" db="EMBL/GenBank/DDBJ databases">
        <authorList>
            <person name="Bing R.G."/>
            <person name="Willard D.J."/>
            <person name="Manesh M.J.H."/>
            <person name="Laemthong T."/>
            <person name="Crosby J.R."/>
            <person name="Kelly R.M."/>
        </authorList>
    </citation>
    <scope>NUCLEOTIDE SEQUENCE</scope>
    <source>
        <strain evidence="5">DSM 8991</strain>
    </source>
</reference>
<dbReference type="PANTHER" id="PTHR34984">
    <property type="entry name" value="CARBON STORAGE REGULATOR"/>
    <property type="match status" value="1"/>
</dbReference>
<dbReference type="Gene3D" id="2.60.40.4380">
    <property type="entry name" value="Translational regulator CsrA"/>
    <property type="match status" value="1"/>
</dbReference>
<evidence type="ECO:0000256" key="3">
    <source>
        <dbReference type="ARBA" id="ARBA00022884"/>
    </source>
</evidence>
<keyword evidence="1 4" id="KW-0963">Cytoplasm</keyword>
<keyword evidence="3 4" id="KW-0694">RNA-binding</keyword>
<evidence type="ECO:0000313" key="5">
    <source>
        <dbReference type="EMBL" id="WAM30847.1"/>
    </source>
</evidence>
<keyword evidence="2 4" id="KW-0810">Translation regulation</keyword>
<gene>
    <name evidence="4 5" type="primary">csrA</name>
    <name evidence="5" type="ORF">OTJ99_001632</name>
</gene>
<dbReference type="RefSeq" id="WP_045165862.1">
    <property type="nucleotide sequence ID" value="NZ_CP113864.1"/>
</dbReference>
<name>A0ABY7BEQ5_9FIRM</name>
<comment type="subcellular location">
    <subcellularLocation>
        <location evidence="4">Cytoplasm</location>
    </subcellularLocation>
</comment>
<dbReference type="NCBIfam" id="NF002469">
    <property type="entry name" value="PRK01712.1"/>
    <property type="match status" value="1"/>
</dbReference>
<evidence type="ECO:0000256" key="2">
    <source>
        <dbReference type="ARBA" id="ARBA00022845"/>
    </source>
</evidence>
<comment type="subunit">
    <text evidence="4">Homodimer; the beta-strands of each monomer intercalate to form a hydrophobic core, while the alpha-helices form wings that extend away from the core.</text>
</comment>
<evidence type="ECO:0000256" key="1">
    <source>
        <dbReference type="ARBA" id="ARBA00022490"/>
    </source>
</evidence>
<protein>
    <recommendedName>
        <fullName evidence="4">Translational regulator CsrA</fullName>
    </recommendedName>
</protein>
<dbReference type="SUPFAM" id="SSF117130">
    <property type="entry name" value="CsrA-like"/>
    <property type="match status" value="1"/>
</dbReference>
<comment type="function">
    <text evidence="4">A translational regulator that binds mRNA to regulate translation initiation and/or mRNA stability. Usually binds in the 5'-UTR at or near the Shine-Dalgarno sequence preventing ribosome-binding, thus repressing translation. Its main target seems to be the major flagellin gene, while its function is anatagonized by FliW.</text>
</comment>
<keyword evidence="4" id="KW-0678">Repressor</keyword>
<sequence length="80" mass="9041">MLVLSRKVGDQILIGDDIIIKVISIEKDSVKLGIDAPKNIKVLRYELLQEVKNENVEALQGKDRLSKIKDLKEILSDGQR</sequence>
<dbReference type="NCBIfam" id="TIGR00202">
    <property type="entry name" value="csrA"/>
    <property type="match status" value="1"/>
</dbReference>
<dbReference type="PANTHER" id="PTHR34984:SF1">
    <property type="entry name" value="CARBON STORAGE REGULATOR"/>
    <property type="match status" value="1"/>
</dbReference>
<dbReference type="HAMAP" id="MF_00167">
    <property type="entry name" value="CsrA"/>
    <property type="match status" value="1"/>
</dbReference>